<proteinExistence type="inferred from homology"/>
<evidence type="ECO:0000256" key="6">
    <source>
        <dbReference type="ARBA" id="ARBA00022729"/>
    </source>
</evidence>
<evidence type="ECO:0000256" key="2">
    <source>
        <dbReference type="ARBA" id="ARBA00004613"/>
    </source>
</evidence>
<dbReference type="GO" id="GO:0005576">
    <property type="term" value="C:extracellular region"/>
    <property type="evidence" value="ECO:0007669"/>
    <property type="project" value="UniProtKB-SubCell"/>
</dbReference>
<evidence type="ECO:0000256" key="7">
    <source>
        <dbReference type="ARBA" id="ARBA00023157"/>
    </source>
</evidence>
<feature type="compositionally biased region" description="Polar residues" evidence="9">
    <location>
        <begin position="240"/>
        <end position="252"/>
    </location>
</feature>
<evidence type="ECO:0000256" key="4">
    <source>
        <dbReference type="ARBA" id="ARBA00022525"/>
    </source>
</evidence>
<protein>
    <recommendedName>
        <fullName evidence="11">CFEM domain-containing protein</fullName>
    </recommendedName>
</protein>
<evidence type="ECO:0000313" key="12">
    <source>
        <dbReference type="EMBL" id="KAE9979463.1"/>
    </source>
</evidence>
<dbReference type="AlphaFoldDB" id="A0A8H3Z185"/>
<keyword evidence="5" id="KW-0472">Membrane</keyword>
<feature type="region of interest" description="Disordered" evidence="9">
    <location>
        <begin position="183"/>
        <end position="326"/>
    </location>
</feature>
<dbReference type="EMBL" id="WNWR01000413">
    <property type="protein sequence ID" value="KAE9979463.1"/>
    <property type="molecule type" value="Genomic_DNA"/>
</dbReference>
<feature type="compositionally biased region" description="Low complexity" evidence="9">
    <location>
        <begin position="365"/>
        <end position="374"/>
    </location>
</feature>
<feature type="compositionally biased region" description="Low complexity" evidence="9">
    <location>
        <begin position="263"/>
        <end position="287"/>
    </location>
</feature>
<feature type="signal peptide" evidence="10">
    <location>
        <begin position="1"/>
        <end position="15"/>
    </location>
</feature>
<feature type="domain" description="CFEM" evidence="11">
    <location>
        <begin position="402"/>
        <end position="464"/>
    </location>
</feature>
<dbReference type="InterPro" id="IPR008427">
    <property type="entry name" value="Extracellular_membr_CFEM_dom"/>
</dbReference>
<evidence type="ECO:0000256" key="1">
    <source>
        <dbReference type="ARBA" id="ARBA00004589"/>
    </source>
</evidence>
<comment type="similarity">
    <text evidence="3">Belongs to the RBT5 family.</text>
</comment>
<evidence type="ECO:0000256" key="10">
    <source>
        <dbReference type="SAM" id="SignalP"/>
    </source>
</evidence>
<comment type="caution">
    <text evidence="12">The sequence shown here is derived from an EMBL/GenBank/DDBJ whole genome shotgun (WGS) entry which is preliminary data.</text>
</comment>
<keyword evidence="4" id="KW-0964">Secreted</keyword>
<sequence>MKTNAALLFAGTASATFSGWTNAPTYKTPSNNNNECNSQEKSGFDWSNLNPGSFDSYGSYSFSGFQCSSTFGKRDTLTKRTFGAKVIEGSMSAGSGPSFSCGADKDFSISEYQVSVSKDTDVEFHYQMEDGSTCKQTTSCKSGGTIVQNSQCGGAKQVQFQLPQGSKGGCDIGIHSIGFDCSPPVSSVPPPKASSSSTPLSQPASSPAVPTSAPAVSTSSSTLPISTPALPTTISKPVPNVQTSSHSSTPVVCTNGGSGPKCSVSSTPVSPVTSSSSTRIPEPSSTPVCEYRNGTSTGRDEGSYGSACSAPAVHTSSVPVPAVPSSSAPIPVVPVPNVPASSSTPVSPVTTSSFSSSKGVPALTSVSSARNSSTSLKTSALPSSILKPSSTNPSIPVTTAPCPDVVPQCLNTWIGQTGCKDNSDHQCYCAKADFTKNVMECITAHGADKSEVQKALTYLVGICAAQIPQNPGLITNCPSSIPLTAAGAHSSSIPATTPVSPIQSAPIPIASTVTEVVVTSYSSCSIGQTVTAAGKTTVLQTPSISTITMTSTSIVPCSKCAAATAPPAAAVTQPAAVPMTTITIAQSYTVPMTYATGPSAGFPIPSSSTVTMLSTAITVPQVAFTTLPAAVGATAAAVGLAPVASVVPGSSAPAAGTPVPAVGTPASAYGSAACSAAATNGIFTAAGVSSYTGFGTSYLPTSTSTGGPLQVTTNAAVKMGGSVAGLFAGAVVAVMAL</sequence>
<accession>A0A8H3Z185</accession>
<keyword evidence="6 10" id="KW-0732">Signal</keyword>
<evidence type="ECO:0000256" key="3">
    <source>
        <dbReference type="ARBA" id="ARBA00010031"/>
    </source>
</evidence>
<reference evidence="12 13" key="1">
    <citation type="submission" date="2019-07" db="EMBL/GenBank/DDBJ databases">
        <title>Venturia inaequalis Genome Resource.</title>
        <authorList>
            <person name="Lichtner F.J."/>
        </authorList>
    </citation>
    <scope>NUCLEOTIDE SEQUENCE [LARGE SCALE GENOMIC DNA]</scope>
    <source>
        <strain evidence="12 13">DMI_063113</strain>
    </source>
</reference>
<keyword evidence="5" id="KW-0325">Glycoprotein</keyword>
<feature type="chain" id="PRO_5034704598" description="CFEM domain-containing protein" evidence="10">
    <location>
        <begin position="16"/>
        <end position="737"/>
    </location>
</feature>
<feature type="region of interest" description="Disordered" evidence="9">
    <location>
        <begin position="338"/>
        <end position="374"/>
    </location>
</feature>
<keyword evidence="8" id="KW-0449">Lipoprotein</keyword>
<keyword evidence="5" id="KW-0336">GPI-anchor</keyword>
<feature type="compositionally biased region" description="Low complexity" evidence="9">
    <location>
        <begin position="338"/>
        <end position="357"/>
    </location>
</feature>
<name>A0A8H3Z185_VENIN</name>
<feature type="compositionally biased region" description="Low complexity" evidence="9">
    <location>
        <begin position="193"/>
        <end position="235"/>
    </location>
</feature>
<keyword evidence="13" id="KW-1185">Reference proteome</keyword>
<comment type="subcellular location">
    <subcellularLocation>
        <location evidence="1">Membrane</location>
        <topology evidence="1">Lipid-anchor</topology>
        <topology evidence="1">GPI-anchor</topology>
    </subcellularLocation>
    <subcellularLocation>
        <location evidence="2">Secreted</location>
    </subcellularLocation>
</comment>
<dbReference type="GO" id="GO:0098552">
    <property type="term" value="C:side of membrane"/>
    <property type="evidence" value="ECO:0007669"/>
    <property type="project" value="UniProtKB-KW"/>
</dbReference>
<keyword evidence="7" id="KW-1015">Disulfide bond</keyword>
<evidence type="ECO:0000256" key="5">
    <source>
        <dbReference type="ARBA" id="ARBA00022622"/>
    </source>
</evidence>
<gene>
    <name evidence="12" type="ORF">EG327_007028</name>
</gene>
<evidence type="ECO:0000256" key="8">
    <source>
        <dbReference type="ARBA" id="ARBA00023288"/>
    </source>
</evidence>
<evidence type="ECO:0000259" key="11">
    <source>
        <dbReference type="Pfam" id="PF05730"/>
    </source>
</evidence>
<evidence type="ECO:0000256" key="9">
    <source>
        <dbReference type="SAM" id="MobiDB-lite"/>
    </source>
</evidence>
<dbReference type="Pfam" id="PF05730">
    <property type="entry name" value="CFEM"/>
    <property type="match status" value="1"/>
</dbReference>
<feature type="compositionally biased region" description="Low complexity" evidence="9">
    <location>
        <begin position="309"/>
        <end position="326"/>
    </location>
</feature>
<organism evidence="12 13">
    <name type="scientific">Venturia inaequalis</name>
    <name type="common">Apple scab fungus</name>
    <dbReference type="NCBI Taxonomy" id="5025"/>
    <lineage>
        <taxon>Eukaryota</taxon>
        <taxon>Fungi</taxon>
        <taxon>Dikarya</taxon>
        <taxon>Ascomycota</taxon>
        <taxon>Pezizomycotina</taxon>
        <taxon>Dothideomycetes</taxon>
        <taxon>Pleosporomycetidae</taxon>
        <taxon>Venturiales</taxon>
        <taxon>Venturiaceae</taxon>
        <taxon>Venturia</taxon>
    </lineage>
</organism>
<evidence type="ECO:0000313" key="13">
    <source>
        <dbReference type="Proteomes" id="UP000490939"/>
    </source>
</evidence>
<dbReference type="Proteomes" id="UP000490939">
    <property type="component" value="Unassembled WGS sequence"/>
</dbReference>